<dbReference type="InterPro" id="IPR051400">
    <property type="entry name" value="HAD-like_hydrolase"/>
</dbReference>
<dbReference type="EMBL" id="LCIQ01000065">
    <property type="protein sequence ID" value="KKT57812.1"/>
    <property type="molecule type" value="Genomic_DNA"/>
</dbReference>
<evidence type="ECO:0000313" key="6">
    <source>
        <dbReference type="Proteomes" id="UP000034521"/>
    </source>
</evidence>
<dbReference type="SFLD" id="SFLDS00003">
    <property type="entry name" value="Haloacid_Dehalogenase"/>
    <property type="match status" value="1"/>
</dbReference>
<comment type="caution">
    <text evidence="5">The sequence shown here is derived from an EMBL/GenBank/DDBJ whole genome shotgun (WGS) entry which is preliminary data.</text>
</comment>
<dbReference type="Pfam" id="PF00702">
    <property type="entry name" value="Hydrolase"/>
    <property type="match status" value="1"/>
</dbReference>
<evidence type="ECO:0000256" key="1">
    <source>
        <dbReference type="ARBA" id="ARBA00001946"/>
    </source>
</evidence>
<keyword evidence="4" id="KW-0460">Magnesium</keyword>
<name>A0A0G1KND1_9BACT</name>
<protein>
    <submittedName>
        <fullName evidence="5">HAD superfamily (Subfamily IA) hydrolase, TIGR02253</fullName>
    </submittedName>
</protein>
<evidence type="ECO:0000313" key="5">
    <source>
        <dbReference type="EMBL" id="KKT57812.1"/>
    </source>
</evidence>
<dbReference type="Gene3D" id="3.40.50.1000">
    <property type="entry name" value="HAD superfamily/HAD-like"/>
    <property type="match status" value="1"/>
</dbReference>
<reference evidence="5 6" key="1">
    <citation type="journal article" date="2015" name="Nature">
        <title>rRNA introns, odd ribosomes, and small enigmatic genomes across a large radiation of phyla.</title>
        <authorList>
            <person name="Brown C.T."/>
            <person name="Hug L.A."/>
            <person name="Thomas B.C."/>
            <person name="Sharon I."/>
            <person name="Castelle C.J."/>
            <person name="Singh A."/>
            <person name="Wilkins M.J."/>
            <person name="Williams K.H."/>
            <person name="Banfield J.F."/>
        </authorList>
    </citation>
    <scope>NUCLEOTIDE SEQUENCE [LARGE SCALE GENOMIC DNA]</scope>
</reference>
<dbReference type="GO" id="GO:0044281">
    <property type="term" value="P:small molecule metabolic process"/>
    <property type="evidence" value="ECO:0007669"/>
    <property type="project" value="UniProtKB-ARBA"/>
</dbReference>
<dbReference type="GO" id="GO:0016791">
    <property type="term" value="F:phosphatase activity"/>
    <property type="evidence" value="ECO:0007669"/>
    <property type="project" value="TreeGrafter"/>
</dbReference>
<evidence type="ECO:0000256" key="4">
    <source>
        <dbReference type="ARBA" id="ARBA00022842"/>
    </source>
</evidence>
<dbReference type="InterPro" id="IPR006439">
    <property type="entry name" value="HAD-SF_hydro_IA"/>
</dbReference>
<proteinExistence type="predicted"/>
<keyword evidence="2" id="KW-0479">Metal-binding</keyword>
<evidence type="ECO:0000256" key="3">
    <source>
        <dbReference type="ARBA" id="ARBA00022801"/>
    </source>
</evidence>
<keyword evidence="3 5" id="KW-0378">Hydrolase</keyword>
<dbReference type="NCBIfam" id="TIGR01549">
    <property type="entry name" value="HAD-SF-IA-v1"/>
    <property type="match status" value="1"/>
</dbReference>
<dbReference type="Gene3D" id="1.10.150.520">
    <property type="match status" value="1"/>
</dbReference>
<dbReference type="PANTHER" id="PTHR46470">
    <property type="entry name" value="N-ACYLNEURAMINATE-9-PHOSPHATASE"/>
    <property type="match status" value="1"/>
</dbReference>
<gene>
    <name evidence="5" type="ORF">UW52_C0065G0006</name>
</gene>
<comment type="cofactor">
    <cofactor evidence="1">
        <name>Mg(2+)</name>
        <dbReference type="ChEBI" id="CHEBI:18420"/>
    </cofactor>
</comment>
<dbReference type="SUPFAM" id="SSF56784">
    <property type="entry name" value="HAD-like"/>
    <property type="match status" value="1"/>
</dbReference>
<dbReference type="SFLD" id="SFLDG01129">
    <property type="entry name" value="C1.5:_HAD__Beta-PGM__Phosphata"/>
    <property type="match status" value="1"/>
</dbReference>
<dbReference type="Proteomes" id="UP000034521">
    <property type="component" value="Unassembled WGS sequence"/>
</dbReference>
<dbReference type="PANTHER" id="PTHR46470:SF2">
    <property type="entry name" value="GLYCERALDEHYDE 3-PHOSPHATE PHOSPHATASE"/>
    <property type="match status" value="1"/>
</dbReference>
<dbReference type="AlphaFoldDB" id="A0A0G1KND1"/>
<dbReference type="InterPro" id="IPR023214">
    <property type="entry name" value="HAD_sf"/>
</dbReference>
<evidence type="ECO:0000256" key="2">
    <source>
        <dbReference type="ARBA" id="ARBA00022723"/>
    </source>
</evidence>
<dbReference type="InterPro" id="IPR036412">
    <property type="entry name" value="HAD-like_sf"/>
</dbReference>
<accession>A0A0G1KND1</accession>
<organism evidence="5 6">
    <name type="scientific">Candidatus Gottesmanbacteria bacterium GW2011_GWA1_44_24b</name>
    <dbReference type="NCBI Taxonomy" id="1618437"/>
    <lineage>
        <taxon>Bacteria</taxon>
        <taxon>Candidatus Gottesmaniibacteriota</taxon>
    </lineage>
</organism>
<sequence length="216" mass="24827">MKKMFAEVKVLVWDFDGTFYRPNPELWHEIREAEYQVIADHTGWPKEKVIREFSSLHKKVYQSATQVASTLAGISPSQAAVEMEEYFDRRKYLTRDKKLITLFKKLKTYRHCILANGVITHYKETLRVLGVSPDIFELIVTSETVGKTKPDSAGFLYILNHTKLPAYQHLMIGDRESSDIIPARDLGMRTCLVWSHTKSRIADTTLASVYDVEAVV</sequence>
<dbReference type="GO" id="GO:0046872">
    <property type="term" value="F:metal ion binding"/>
    <property type="evidence" value="ECO:0007669"/>
    <property type="project" value="UniProtKB-KW"/>
</dbReference>